<dbReference type="InterPro" id="IPR014025">
    <property type="entry name" value="Glutaredoxin_subgr"/>
</dbReference>
<evidence type="ECO:0000256" key="4">
    <source>
        <dbReference type="ARBA" id="ARBA00023157"/>
    </source>
</evidence>
<comment type="function">
    <text evidence="6">Has a glutathione-disulfide oxidoreductase activity in the presence of NADPH and glutathione reductase. Reduces low molecular weight disulfides and proteins.</text>
</comment>
<dbReference type="GO" id="GO:0034599">
    <property type="term" value="P:cellular response to oxidative stress"/>
    <property type="evidence" value="ECO:0007669"/>
    <property type="project" value="TreeGrafter"/>
</dbReference>
<feature type="domain" description="Glutaredoxin" evidence="7">
    <location>
        <begin position="4"/>
        <end position="63"/>
    </location>
</feature>
<dbReference type="Gene3D" id="3.40.30.10">
    <property type="entry name" value="Glutaredoxin"/>
    <property type="match status" value="1"/>
</dbReference>
<comment type="similarity">
    <text evidence="1 6">Belongs to the glutaredoxin family.</text>
</comment>
<gene>
    <name evidence="8" type="ORF">BN1049_01364</name>
</gene>
<evidence type="ECO:0000256" key="1">
    <source>
        <dbReference type="ARBA" id="ARBA00007787"/>
    </source>
</evidence>
<dbReference type="PANTHER" id="PTHR45694:SF18">
    <property type="entry name" value="GLUTAREDOXIN-1-RELATED"/>
    <property type="match status" value="1"/>
</dbReference>
<evidence type="ECO:0000256" key="6">
    <source>
        <dbReference type="RuleBase" id="RU364065"/>
    </source>
</evidence>
<dbReference type="GO" id="GO:0045454">
    <property type="term" value="P:cell redox homeostasis"/>
    <property type="evidence" value="ECO:0007669"/>
    <property type="project" value="InterPro"/>
</dbReference>
<evidence type="ECO:0000259" key="7">
    <source>
        <dbReference type="Pfam" id="PF00462"/>
    </source>
</evidence>
<dbReference type="InterPro" id="IPR036249">
    <property type="entry name" value="Thioredoxin-like_sf"/>
</dbReference>
<proteinExistence type="inferred from homology"/>
<organism evidence="8">
    <name type="scientific">Pseudomonas saudimassiliensis</name>
    <dbReference type="NCBI Taxonomy" id="1461581"/>
    <lineage>
        <taxon>Bacteria</taxon>
        <taxon>Pseudomonadati</taxon>
        <taxon>Pseudomonadota</taxon>
        <taxon>Gammaproteobacteria</taxon>
        <taxon>Pseudomonadales</taxon>
        <taxon>Pseudomonadaceae</taxon>
        <taxon>Pseudomonas</taxon>
    </lineage>
</organism>
<sequence length="84" mass="9218">MTEITLYSSNYCPFCIRAKQLLDGKGISYNEIRVDGKPEVRAEMARLAGRTSVPQIWIGDTHVGGCDDLIALERSGKLDTMLAG</sequence>
<keyword evidence="6" id="KW-0963">Cytoplasm</keyword>
<dbReference type="CDD" id="cd03418">
    <property type="entry name" value="GRX_GRXb_1_3_like"/>
    <property type="match status" value="1"/>
</dbReference>
<dbReference type="GO" id="GO:0005737">
    <property type="term" value="C:cytoplasm"/>
    <property type="evidence" value="ECO:0007669"/>
    <property type="project" value="TreeGrafter"/>
</dbReference>
<reference evidence="8" key="1">
    <citation type="submission" date="2014-07" db="EMBL/GenBank/DDBJ databases">
        <authorList>
            <person name="Urmite Genomes Urmite Genomes"/>
        </authorList>
    </citation>
    <scope>NUCLEOTIDE SEQUENCE</scope>
    <source>
        <strain evidence="8">12M76_air</strain>
    </source>
</reference>
<dbReference type="PROSITE" id="PS00195">
    <property type="entry name" value="GLUTAREDOXIN_1"/>
    <property type="match status" value="1"/>
</dbReference>
<dbReference type="PANTHER" id="PTHR45694">
    <property type="entry name" value="GLUTAREDOXIN 2"/>
    <property type="match status" value="1"/>
</dbReference>
<evidence type="ECO:0000256" key="2">
    <source>
        <dbReference type="ARBA" id="ARBA00022448"/>
    </source>
</evidence>
<keyword evidence="2 6" id="KW-0813">Transport</keyword>
<accession>A0A078MD43</accession>
<protein>
    <recommendedName>
        <fullName evidence="6">Glutaredoxin</fullName>
    </recommendedName>
</protein>
<dbReference type="OrthoDB" id="9814618at2"/>
<dbReference type="PROSITE" id="PS51354">
    <property type="entry name" value="GLUTAREDOXIN_2"/>
    <property type="match status" value="1"/>
</dbReference>
<keyword evidence="5 6" id="KW-0676">Redox-active center</keyword>
<name>A0A078MD43_9PSED</name>
<dbReference type="RefSeq" id="WP_044498978.1">
    <property type="nucleotide sequence ID" value="NZ_LK391969.1"/>
</dbReference>
<dbReference type="InterPro" id="IPR002109">
    <property type="entry name" value="Glutaredoxin"/>
</dbReference>
<dbReference type="InterPro" id="IPR011767">
    <property type="entry name" value="GLR_AS"/>
</dbReference>
<evidence type="ECO:0000313" key="8">
    <source>
        <dbReference type="EMBL" id="CEA04124.1"/>
    </source>
</evidence>
<dbReference type="SUPFAM" id="SSF52833">
    <property type="entry name" value="Thioredoxin-like"/>
    <property type="match status" value="1"/>
</dbReference>
<dbReference type="InterPro" id="IPR011900">
    <property type="entry name" value="GRX_bact"/>
</dbReference>
<dbReference type="PRINTS" id="PR00160">
    <property type="entry name" value="GLUTAREDOXIN"/>
</dbReference>
<dbReference type="NCBIfam" id="TIGR02181">
    <property type="entry name" value="GRX_bact"/>
    <property type="match status" value="1"/>
</dbReference>
<dbReference type="EMBL" id="LM997413">
    <property type="protein sequence ID" value="CEA04124.1"/>
    <property type="molecule type" value="Genomic_DNA"/>
</dbReference>
<dbReference type="PATRIC" id="fig|1461581.3.peg.1341"/>
<dbReference type="AlphaFoldDB" id="A0A078MD43"/>
<evidence type="ECO:0000256" key="3">
    <source>
        <dbReference type="ARBA" id="ARBA00022982"/>
    </source>
</evidence>
<dbReference type="EMBL" id="LK391969">
    <property type="protein sequence ID" value="CEF26433.1"/>
    <property type="molecule type" value="Genomic_DNA"/>
</dbReference>
<keyword evidence="4" id="KW-1015">Disulfide bond</keyword>
<keyword evidence="3 6" id="KW-0249">Electron transport</keyword>
<dbReference type="GO" id="GO:0015038">
    <property type="term" value="F:glutathione disulfide oxidoreductase activity"/>
    <property type="evidence" value="ECO:0007669"/>
    <property type="project" value="UniProtKB-UniRule"/>
</dbReference>
<evidence type="ECO:0000256" key="5">
    <source>
        <dbReference type="ARBA" id="ARBA00023284"/>
    </source>
</evidence>
<dbReference type="Pfam" id="PF00462">
    <property type="entry name" value="Glutaredoxin"/>
    <property type="match status" value="1"/>
</dbReference>